<dbReference type="AlphaFoldDB" id="A0A0L6VEQ5"/>
<dbReference type="SUPFAM" id="SSF53098">
    <property type="entry name" value="Ribonuclease H-like"/>
    <property type="match status" value="1"/>
</dbReference>
<accession>A0A0L6VEQ5</accession>
<dbReference type="GO" id="GO:0046983">
    <property type="term" value="F:protein dimerization activity"/>
    <property type="evidence" value="ECO:0007669"/>
    <property type="project" value="InterPro"/>
</dbReference>
<evidence type="ECO:0000313" key="2">
    <source>
        <dbReference type="EMBL" id="KNZ59037.1"/>
    </source>
</evidence>
<reference evidence="2 3" key="1">
    <citation type="submission" date="2015-08" db="EMBL/GenBank/DDBJ databases">
        <title>Next Generation Sequencing and Analysis of the Genome of Puccinia sorghi L Schw, the Causal Agent of Maize Common Rust.</title>
        <authorList>
            <person name="Rochi L."/>
            <person name="Burguener G."/>
            <person name="Darino M."/>
            <person name="Turjanski A."/>
            <person name="Kreff E."/>
            <person name="Dieguez M.J."/>
            <person name="Sacco F."/>
        </authorList>
    </citation>
    <scope>NUCLEOTIDE SEQUENCE [LARGE SCALE GENOMIC DNA]</scope>
    <source>
        <strain evidence="2 3">RO10H11247</strain>
    </source>
</reference>
<protein>
    <recommendedName>
        <fullName evidence="1">HAT C-terminal dimerisation domain-containing protein</fullName>
    </recommendedName>
</protein>
<dbReference type="InterPro" id="IPR008906">
    <property type="entry name" value="HATC_C_dom"/>
</dbReference>
<evidence type="ECO:0000313" key="3">
    <source>
        <dbReference type="Proteomes" id="UP000037035"/>
    </source>
</evidence>
<dbReference type="VEuPathDB" id="FungiDB:VP01_1811g1"/>
<dbReference type="Pfam" id="PF05699">
    <property type="entry name" value="Dimer_Tnp_hAT"/>
    <property type="match status" value="1"/>
</dbReference>
<feature type="domain" description="HAT C-terminal dimerisation" evidence="1">
    <location>
        <begin position="69"/>
        <end position="109"/>
    </location>
</feature>
<sequence length="298" mass="33095">MFQNQAEEFTASCFKSDTLVVEIEKETTEEHHPSIQSALQVLLAISLLESQLQELLNTCSDGTNLPYAVSASSTPCERAFSIGRHIQDYSRNRMKMKTLESIICLQNWIDNGVITMSDSFLKADLFTSATAIFHFFSISLQHVLSKFIRVPSLALQRPFGLLATPHYLEASYPTGFRVLQAQSRTLTRPAGPHYAGPLRHAASSQPACHRGGVKTVVEGPPVGPGETPKSWSPMRFRGVLPGHRYQTVTWTRSGSELVPQSSEGGKKADWIIQTRPCGALGACMMTYRLHEVLHRHQD</sequence>
<dbReference type="EMBL" id="LAVV01006628">
    <property type="protein sequence ID" value="KNZ59037.1"/>
    <property type="molecule type" value="Genomic_DNA"/>
</dbReference>
<comment type="caution">
    <text evidence="2">The sequence shown here is derived from an EMBL/GenBank/DDBJ whole genome shotgun (WGS) entry which is preliminary data.</text>
</comment>
<evidence type="ECO:0000259" key="1">
    <source>
        <dbReference type="Pfam" id="PF05699"/>
    </source>
</evidence>
<dbReference type="Proteomes" id="UP000037035">
    <property type="component" value="Unassembled WGS sequence"/>
</dbReference>
<dbReference type="InterPro" id="IPR012337">
    <property type="entry name" value="RNaseH-like_sf"/>
</dbReference>
<organism evidence="2 3">
    <name type="scientific">Puccinia sorghi</name>
    <dbReference type="NCBI Taxonomy" id="27349"/>
    <lineage>
        <taxon>Eukaryota</taxon>
        <taxon>Fungi</taxon>
        <taxon>Dikarya</taxon>
        <taxon>Basidiomycota</taxon>
        <taxon>Pucciniomycotina</taxon>
        <taxon>Pucciniomycetes</taxon>
        <taxon>Pucciniales</taxon>
        <taxon>Pucciniaceae</taxon>
        <taxon>Puccinia</taxon>
    </lineage>
</organism>
<keyword evidence="3" id="KW-1185">Reference proteome</keyword>
<name>A0A0L6VEQ5_9BASI</name>
<dbReference type="OrthoDB" id="1715602at2759"/>
<proteinExistence type="predicted"/>
<gene>
    <name evidence="2" type="ORF">VP01_1811g1</name>
</gene>